<keyword evidence="12" id="KW-1185">Reference proteome</keyword>
<evidence type="ECO:0000313" key="11">
    <source>
        <dbReference type="EMBL" id="KPJ13006.1"/>
    </source>
</evidence>
<name>A0A0N1PG44_PAPMA</name>
<dbReference type="InterPro" id="IPR018114">
    <property type="entry name" value="TRYPSIN_HIS"/>
</dbReference>
<keyword evidence="3 11" id="KW-0645">Protease</keyword>
<dbReference type="PROSITE" id="PS00134">
    <property type="entry name" value="TRYPSIN_HIS"/>
    <property type="match status" value="1"/>
</dbReference>
<dbReference type="InterPro" id="IPR031986">
    <property type="entry name" value="GD_N"/>
</dbReference>
<evidence type="ECO:0000256" key="8">
    <source>
        <dbReference type="ARBA" id="ARBA00023157"/>
    </source>
</evidence>
<dbReference type="PANTHER" id="PTHR24252:SF7">
    <property type="entry name" value="HYALIN"/>
    <property type="match status" value="1"/>
</dbReference>
<feature type="domain" description="Peptidase S1" evidence="10">
    <location>
        <begin position="401"/>
        <end position="662"/>
    </location>
</feature>
<evidence type="ECO:0000256" key="6">
    <source>
        <dbReference type="ARBA" id="ARBA00022825"/>
    </source>
</evidence>
<evidence type="ECO:0000313" key="12">
    <source>
        <dbReference type="Proteomes" id="UP000053240"/>
    </source>
</evidence>
<dbReference type="InterPro" id="IPR001314">
    <property type="entry name" value="Peptidase_S1A"/>
</dbReference>
<feature type="compositionally biased region" description="Polar residues" evidence="9">
    <location>
        <begin position="205"/>
        <end position="215"/>
    </location>
</feature>
<dbReference type="InterPro" id="IPR001254">
    <property type="entry name" value="Trypsin_dom"/>
</dbReference>
<dbReference type="STRING" id="76193.A0A0N1PG44"/>
<dbReference type="GO" id="GO:0004252">
    <property type="term" value="F:serine-type endopeptidase activity"/>
    <property type="evidence" value="ECO:0007669"/>
    <property type="project" value="InterPro"/>
</dbReference>
<reference evidence="11 12" key="1">
    <citation type="journal article" date="2015" name="Nat. Commun.">
        <title>Outbred genome sequencing and CRISPR/Cas9 gene editing in butterflies.</title>
        <authorList>
            <person name="Li X."/>
            <person name="Fan D."/>
            <person name="Zhang W."/>
            <person name="Liu G."/>
            <person name="Zhang L."/>
            <person name="Zhao L."/>
            <person name="Fang X."/>
            <person name="Chen L."/>
            <person name="Dong Y."/>
            <person name="Chen Y."/>
            <person name="Ding Y."/>
            <person name="Zhao R."/>
            <person name="Feng M."/>
            <person name="Zhu Y."/>
            <person name="Feng Y."/>
            <person name="Jiang X."/>
            <person name="Zhu D."/>
            <person name="Xiang H."/>
            <person name="Feng X."/>
            <person name="Li S."/>
            <person name="Wang J."/>
            <person name="Zhang G."/>
            <person name="Kronforst M.R."/>
            <person name="Wang W."/>
        </authorList>
    </citation>
    <scope>NUCLEOTIDE SEQUENCE [LARGE SCALE GENOMIC DNA]</scope>
    <source>
        <strain evidence="11">Ya'a_city_454_Pm</strain>
        <tissue evidence="11">Whole body</tissue>
    </source>
</reference>
<feature type="compositionally biased region" description="Polar residues" evidence="9">
    <location>
        <begin position="10"/>
        <end position="22"/>
    </location>
</feature>
<dbReference type="PRINTS" id="PR00722">
    <property type="entry name" value="CHYMOTRYPSIN"/>
</dbReference>
<evidence type="ECO:0000256" key="1">
    <source>
        <dbReference type="ARBA" id="ARBA00004613"/>
    </source>
</evidence>
<dbReference type="InParanoid" id="A0A0N1PG44"/>
<dbReference type="InterPro" id="IPR043504">
    <property type="entry name" value="Peptidase_S1_PA_chymotrypsin"/>
</dbReference>
<evidence type="ECO:0000256" key="2">
    <source>
        <dbReference type="ARBA" id="ARBA00022525"/>
    </source>
</evidence>
<dbReference type="Pfam" id="PF16030">
    <property type="entry name" value="GD_N"/>
    <property type="match status" value="1"/>
</dbReference>
<organism evidence="11 12">
    <name type="scientific">Papilio machaon</name>
    <name type="common">Old World swallowtail butterfly</name>
    <dbReference type="NCBI Taxonomy" id="76193"/>
    <lineage>
        <taxon>Eukaryota</taxon>
        <taxon>Metazoa</taxon>
        <taxon>Ecdysozoa</taxon>
        <taxon>Arthropoda</taxon>
        <taxon>Hexapoda</taxon>
        <taxon>Insecta</taxon>
        <taxon>Pterygota</taxon>
        <taxon>Neoptera</taxon>
        <taxon>Endopterygota</taxon>
        <taxon>Lepidoptera</taxon>
        <taxon>Glossata</taxon>
        <taxon>Ditrysia</taxon>
        <taxon>Papilionoidea</taxon>
        <taxon>Papilionidae</taxon>
        <taxon>Papilioninae</taxon>
        <taxon>Papilio</taxon>
    </lineage>
</organism>
<dbReference type="AlphaFoldDB" id="A0A0N1PG44"/>
<dbReference type="InterPro" id="IPR009003">
    <property type="entry name" value="Peptidase_S1_PA"/>
</dbReference>
<keyword evidence="6" id="KW-0720">Serine protease</keyword>
<evidence type="ECO:0000256" key="4">
    <source>
        <dbReference type="ARBA" id="ARBA00022729"/>
    </source>
</evidence>
<dbReference type="PROSITE" id="PS50240">
    <property type="entry name" value="TRYPSIN_DOM"/>
    <property type="match status" value="1"/>
</dbReference>
<dbReference type="GO" id="GO:0005576">
    <property type="term" value="C:extracellular region"/>
    <property type="evidence" value="ECO:0007669"/>
    <property type="project" value="UniProtKB-SubCell"/>
</dbReference>
<dbReference type="EMBL" id="KQ460651">
    <property type="protein sequence ID" value="KPJ13006.1"/>
    <property type="molecule type" value="Genomic_DNA"/>
</dbReference>
<feature type="region of interest" description="Disordered" evidence="9">
    <location>
        <begin position="1"/>
        <end position="38"/>
    </location>
</feature>
<dbReference type="Gene3D" id="2.40.10.10">
    <property type="entry name" value="Trypsin-like serine proteases"/>
    <property type="match status" value="1"/>
</dbReference>
<evidence type="ECO:0000256" key="7">
    <source>
        <dbReference type="ARBA" id="ARBA00023145"/>
    </source>
</evidence>
<gene>
    <name evidence="11" type="ORF">RR48_05394</name>
</gene>
<keyword evidence="2" id="KW-0964">Secreted</keyword>
<keyword evidence="7" id="KW-0865">Zymogen</keyword>
<feature type="compositionally biased region" description="Polar residues" evidence="9">
    <location>
        <begin position="317"/>
        <end position="327"/>
    </location>
</feature>
<dbReference type="Proteomes" id="UP000053240">
    <property type="component" value="Unassembled WGS sequence"/>
</dbReference>
<keyword evidence="4" id="KW-0732">Signal</keyword>
<protein>
    <submittedName>
        <fullName evidence="11">Serine protease gd</fullName>
    </submittedName>
</protein>
<sequence length="686" mass="75786">MERPPKRSKSSVTSQSGNNNEVTARAEAPEGALEPRWQGANSEPLATNCLALVSHKDRTIRTVSYLVVALAASCSAQSTSSSGSTPRSPCPNVFQYEPSGTEPGRWYGVVNLSTDSTLHSLWLNVVLDSKADILGNWVGDVSTTDNIDFKIENTKMKIHPGPAVAVRFFVQYNPLKTPIPRLQTIRLNGREICNANTPVPADSILDSTSSGQSRPETGRPVSTRPVERPVERPVASRPVQSRPSESRPVQSRPSESRPSIRPSESRPSIRPEDTPVTRPVHGTPSSSGPVYVPTANPPIDQINVNPFVIGEGGKGQSGSRPNSVFGHTTSSYTTTTTDSAEFEDFDTIKRPDPNDYFGGGLHTIVVPNNNDDDFNDNNNNNNRYPKSRCGKVTLNKPNPLVVNGKPTLEGQWPWQIALYQTQTVDSKYICGGTLVTHLHVITAAHCVTRKSSSRVVNKNTLTVYLGKHNLRTSVRGVQIRLVDEITVHPQYNASSYSHDVAILRLIEPVQYTDYVRPACLWPDEQTDLNSVIGKKGSVVGWGFDETGVATEELTLVEMPVVDQETCIRSYSDFFARFTSQYTFCAGYRDGTSVCNGDSGGGMVFQMNDSWHLRGLVSLSVARQNEYRCDPTHYVPYSQTTKEADKTKAEEEEVIYILLLPDWEFKCPLHDQVVKTPRWVFVTERTS</sequence>
<dbReference type="PANTHER" id="PTHR24252">
    <property type="entry name" value="ACROSIN-RELATED"/>
    <property type="match status" value="1"/>
</dbReference>
<keyword evidence="8" id="KW-1015">Disulfide bond</keyword>
<feature type="compositionally biased region" description="Basic and acidic residues" evidence="9">
    <location>
        <begin position="263"/>
        <end position="275"/>
    </location>
</feature>
<dbReference type="SMART" id="SM00020">
    <property type="entry name" value="Tryp_SPc"/>
    <property type="match status" value="1"/>
</dbReference>
<evidence type="ECO:0000256" key="5">
    <source>
        <dbReference type="ARBA" id="ARBA00022801"/>
    </source>
</evidence>
<dbReference type="SUPFAM" id="SSF50494">
    <property type="entry name" value="Trypsin-like serine proteases"/>
    <property type="match status" value="1"/>
</dbReference>
<proteinExistence type="predicted"/>
<feature type="compositionally biased region" description="Polar residues" evidence="9">
    <location>
        <begin position="238"/>
        <end position="249"/>
    </location>
</feature>
<dbReference type="GO" id="GO:0006508">
    <property type="term" value="P:proteolysis"/>
    <property type="evidence" value="ECO:0007669"/>
    <property type="project" value="UniProtKB-KW"/>
</dbReference>
<feature type="compositionally biased region" description="Low complexity" evidence="9">
    <location>
        <begin position="251"/>
        <end position="262"/>
    </location>
</feature>
<comment type="subcellular location">
    <subcellularLocation>
        <location evidence="1">Secreted</location>
    </subcellularLocation>
</comment>
<keyword evidence="5" id="KW-0378">Hydrolase</keyword>
<accession>A0A0N1PG44</accession>
<evidence type="ECO:0000256" key="3">
    <source>
        <dbReference type="ARBA" id="ARBA00022670"/>
    </source>
</evidence>
<feature type="region of interest" description="Disordered" evidence="9">
    <location>
        <begin position="197"/>
        <end position="333"/>
    </location>
</feature>
<dbReference type="Pfam" id="PF00089">
    <property type="entry name" value="Trypsin"/>
    <property type="match status" value="1"/>
</dbReference>
<dbReference type="FunFam" id="2.40.10.10:FF:000146">
    <property type="entry name" value="Serine protease 53"/>
    <property type="match status" value="1"/>
</dbReference>
<evidence type="ECO:0000256" key="9">
    <source>
        <dbReference type="SAM" id="MobiDB-lite"/>
    </source>
</evidence>
<dbReference type="CDD" id="cd00190">
    <property type="entry name" value="Tryp_SPc"/>
    <property type="match status" value="1"/>
</dbReference>
<evidence type="ECO:0000259" key="10">
    <source>
        <dbReference type="PROSITE" id="PS50240"/>
    </source>
</evidence>